<name>A0A1M4U4X4_9FIRM</name>
<dbReference type="STRING" id="1121429.SAMN02745133_00581"/>
<keyword evidence="3" id="KW-1185">Reference proteome</keyword>
<dbReference type="PANTHER" id="PTHR42956:SF1">
    <property type="entry name" value="NITROGENASE IRON-MOLYBDENUM COFACTOR BIOSYNTHESIS PROTEIN NIFE"/>
    <property type="match status" value="1"/>
</dbReference>
<dbReference type="InterPro" id="IPR000510">
    <property type="entry name" value="Nase/OxRdtase_comp1"/>
</dbReference>
<dbReference type="SUPFAM" id="SSF53807">
    <property type="entry name" value="Helical backbone' metal receptor"/>
    <property type="match status" value="1"/>
</dbReference>
<dbReference type="PANTHER" id="PTHR42956">
    <property type="entry name" value="NITROGENASE IRON-MOLYBDENUM COFACTOR BIOSYNTHESIS PROTEIN NIFE"/>
    <property type="match status" value="1"/>
</dbReference>
<dbReference type="RefSeq" id="WP_073235424.1">
    <property type="nucleotide sequence ID" value="NZ_FQUY01000002.1"/>
</dbReference>
<dbReference type="Proteomes" id="UP000184148">
    <property type="component" value="Unassembled WGS sequence"/>
</dbReference>
<dbReference type="Gene3D" id="3.40.50.12380">
    <property type="entry name" value="Nitrogenase MoFe cofactor biosynthesis protein NifE, C-terminal"/>
    <property type="match status" value="1"/>
</dbReference>
<dbReference type="EMBL" id="FQUY01000002">
    <property type="protein sequence ID" value="SHE51684.1"/>
    <property type="molecule type" value="Genomic_DNA"/>
</dbReference>
<dbReference type="AlphaFoldDB" id="A0A1M4U4X4"/>
<dbReference type="OrthoDB" id="1788085at2"/>
<sequence length="241" mass="27456">MEGLKVDFSSKKKLQLMANLFGDFRNQEEIYTVQELLLELGITANYLPPERMNSTVLQRANINIYHLLASEVTIQKRIQNRYDRPFLTVSFLGPSETAGALRDIGTVMGLSSSKTEQVIRRGLASVTDGINLYGAELYRKKAYLLLDDYRREIAGRILDDLGMTVINPPHNKQYRTPESLQKLIKKYGIHLIIGDHDQILQDNSEIPYFSLSEADQSFLGFRGFTNLARCISQVLKEKSLH</sequence>
<proteinExistence type="predicted"/>
<evidence type="ECO:0000259" key="1">
    <source>
        <dbReference type="Pfam" id="PF00148"/>
    </source>
</evidence>
<dbReference type="GO" id="GO:0016491">
    <property type="term" value="F:oxidoreductase activity"/>
    <property type="evidence" value="ECO:0007669"/>
    <property type="project" value="InterPro"/>
</dbReference>
<feature type="domain" description="Nitrogenase/oxidoreductase component 1" evidence="1">
    <location>
        <begin position="11"/>
        <end position="166"/>
    </location>
</feature>
<evidence type="ECO:0000313" key="2">
    <source>
        <dbReference type="EMBL" id="SHE51684.1"/>
    </source>
</evidence>
<evidence type="ECO:0000313" key="3">
    <source>
        <dbReference type="Proteomes" id="UP000184148"/>
    </source>
</evidence>
<protein>
    <submittedName>
        <fullName evidence="2">Nitrogenase component 1 type Oxidoreductase</fullName>
    </submittedName>
</protein>
<dbReference type="InterPro" id="IPR049939">
    <property type="entry name" value="NifE-like"/>
</dbReference>
<dbReference type="Pfam" id="PF00148">
    <property type="entry name" value="Oxidored_nitro"/>
    <property type="match status" value="1"/>
</dbReference>
<organism evidence="2 3">
    <name type="scientific">Desulforamulus putei DSM 12395</name>
    <dbReference type="NCBI Taxonomy" id="1121429"/>
    <lineage>
        <taxon>Bacteria</taxon>
        <taxon>Bacillati</taxon>
        <taxon>Bacillota</taxon>
        <taxon>Clostridia</taxon>
        <taxon>Eubacteriales</taxon>
        <taxon>Peptococcaceae</taxon>
        <taxon>Desulforamulus</taxon>
    </lineage>
</organism>
<gene>
    <name evidence="2" type="ORF">SAMN02745133_00581</name>
</gene>
<accession>A0A1M4U4X4</accession>
<reference evidence="3" key="1">
    <citation type="submission" date="2016-11" db="EMBL/GenBank/DDBJ databases">
        <authorList>
            <person name="Varghese N."/>
            <person name="Submissions S."/>
        </authorList>
    </citation>
    <scope>NUCLEOTIDE SEQUENCE [LARGE SCALE GENOMIC DNA]</scope>
    <source>
        <strain evidence="3">DSM 12395</strain>
    </source>
</reference>